<keyword evidence="2" id="KW-1185">Reference proteome</keyword>
<dbReference type="GeneID" id="112052766"/>
<reference evidence="3" key="1">
    <citation type="submission" date="2025-08" db="UniProtKB">
        <authorList>
            <consortium name="RefSeq"/>
        </authorList>
    </citation>
    <scope>IDENTIFICATION</scope>
</reference>
<feature type="compositionally biased region" description="Basic and acidic residues" evidence="1">
    <location>
        <begin position="107"/>
        <end position="119"/>
    </location>
</feature>
<name>A0ABM3LNN0_BICAN</name>
<sequence>MLKNFWECVNGSPVDNEVCRTKLNRGSQNTAWPKSDTHNEIMLRLPRALRHGNLIEINGTFQANTQRIRLNLTKGLDKPDIKSIACWTEINFAEGYVSGSKNVQLDKDPPKGEDLKKDLFPGNATVI</sequence>
<accession>A0ABM3LNN0</accession>
<dbReference type="RefSeq" id="XP_052740688.1">
    <property type="nucleotide sequence ID" value="XM_052884728.1"/>
</dbReference>
<protein>
    <submittedName>
        <fullName evidence="3">Uncharacterized protein LOC112052766</fullName>
    </submittedName>
</protein>
<gene>
    <name evidence="3" type="primary">LOC112052766</name>
</gene>
<evidence type="ECO:0000256" key="1">
    <source>
        <dbReference type="SAM" id="MobiDB-lite"/>
    </source>
</evidence>
<evidence type="ECO:0000313" key="3">
    <source>
        <dbReference type="RefSeq" id="XP_052740688.1"/>
    </source>
</evidence>
<feature type="region of interest" description="Disordered" evidence="1">
    <location>
        <begin position="107"/>
        <end position="127"/>
    </location>
</feature>
<organism evidence="2 3">
    <name type="scientific">Bicyclus anynana</name>
    <name type="common">Squinting bush brown butterfly</name>
    <dbReference type="NCBI Taxonomy" id="110368"/>
    <lineage>
        <taxon>Eukaryota</taxon>
        <taxon>Metazoa</taxon>
        <taxon>Ecdysozoa</taxon>
        <taxon>Arthropoda</taxon>
        <taxon>Hexapoda</taxon>
        <taxon>Insecta</taxon>
        <taxon>Pterygota</taxon>
        <taxon>Neoptera</taxon>
        <taxon>Endopterygota</taxon>
        <taxon>Lepidoptera</taxon>
        <taxon>Glossata</taxon>
        <taxon>Ditrysia</taxon>
        <taxon>Papilionoidea</taxon>
        <taxon>Nymphalidae</taxon>
        <taxon>Satyrinae</taxon>
        <taxon>Satyrini</taxon>
        <taxon>Mycalesina</taxon>
        <taxon>Bicyclus</taxon>
    </lineage>
</organism>
<proteinExistence type="predicted"/>
<dbReference type="Proteomes" id="UP001652582">
    <property type="component" value="Chromosome 12"/>
</dbReference>
<evidence type="ECO:0000313" key="2">
    <source>
        <dbReference type="Proteomes" id="UP001652582"/>
    </source>
</evidence>